<dbReference type="GO" id="GO:0005739">
    <property type="term" value="C:mitochondrion"/>
    <property type="evidence" value="ECO:0007669"/>
    <property type="project" value="UniProtKB-SubCell"/>
</dbReference>
<accession>A0A0E9NH98</accession>
<comment type="subcellular location">
    <subcellularLocation>
        <location evidence="1">Mitochondrion</location>
    </subcellularLocation>
</comment>
<dbReference type="Pfam" id="PF01145">
    <property type="entry name" value="Band_7"/>
    <property type="match status" value="1"/>
</dbReference>
<evidence type="ECO:0000256" key="2">
    <source>
        <dbReference type="ARBA" id="ARBA00008164"/>
    </source>
</evidence>
<evidence type="ECO:0000256" key="1">
    <source>
        <dbReference type="ARBA" id="ARBA00004173"/>
    </source>
</evidence>
<dbReference type="InterPro" id="IPR036013">
    <property type="entry name" value="Band_7/SPFH_dom_sf"/>
</dbReference>
<comment type="similarity">
    <text evidence="2">Belongs to the band 7/mec-2 family.</text>
</comment>
<sequence length="345" mass="38044">MSALQRRTQPALLSSSRRAVPFYLPAVRASNTLLAYRHISTATTYFEERPLPANTIIKFVPQQESWIVERMGKFHRILDPGLAILIPVLDSIKYVQNLRERAMEIPSQTAITADNVSLNIDGVLYVKVFDAYKASYGVEDADYAIAQLAQTTMRSEIGQLSLDHVLRERQALNANITESINEAAKDWGVKCLRYEIRDIHPPKNVLTEMHRQVAAERSKRAEILESEGAKTSAINRASGEAEAILLRAQATADALRSISQAIGESDKGMDAVGLRIAEKYVEAWKELAKEGTAVVVPGNMADMAGMVTSAMGIFKNVKEGMQKSEVKGGEGKQIEDVTKDLLGKN</sequence>
<dbReference type="OMA" id="AENPIFA"/>
<evidence type="ECO:0000313" key="7">
    <source>
        <dbReference type="Proteomes" id="UP000033140"/>
    </source>
</evidence>
<dbReference type="PRINTS" id="PR00721">
    <property type="entry name" value="STOMATIN"/>
</dbReference>
<protein>
    <recommendedName>
        <fullName evidence="5">Band 7 domain-containing protein</fullName>
    </recommendedName>
</protein>
<keyword evidence="7" id="KW-1185">Reference proteome</keyword>
<dbReference type="InterPro" id="IPR001107">
    <property type="entry name" value="Band_7"/>
</dbReference>
<feature type="domain" description="Band 7" evidence="5">
    <location>
        <begin position="55"/>
        <end position="213"/>
    </location>
</feature>
<dbReference type="STRING" id="698492.A0A0E9NH98"/>
<proteinExistence type="inferred from homology"/>
<dbReference type="InterPro" id="IPR032435">
    <property type="entry name" value="STML2-like_C"/>
</dbReference>
<dbReference type="GO" id="GO:0007005">
    <property type="term" value="P:mitochondrion organization"/>
    <property type="evidence" value="ECO:0007669"/>
    <property type="project" value="TreeGrafter"/>
</dbReference>
<dbReference type="Pfam" id="PF16200">
    <property type="entry name" value="Band_7_C"/>
    <property type="match status" value="1"/>
</dbReference>
<dbReference type="Gene3D" id="3.30.479.30">
    <property type="entry name" value="Band 7 domain"/>
    <property type="match status" value="1"/>
</dbReference>
<name>A0A0E9NH98_SAICN</name>
<evidence type="ECO:0000256" key="3">
    <source>
        <dbReference type="ARBA" id="ARBA00023128"/>
    </source>
</evidence>
<reference evidence="6 7" key="3">
    <citation type="journal article" date="2015" name="Genome Announc.">
        <title>Draft Genome Sequence of the Archiascomycetous Yeast Saitoella complicata.</title>
        <authorList>
            <person name="Yamauchi K."/>
            <person name="Kondo S."/>
            <person name="Hamamoto M."/>
            <person name="Takahashi Y."/>
            <person name="Ogura Y."/>
            <person name="Hayashi T."/>
            <person name="Nishida H."/>
        </authorList>
    </citation>
    <scope>NUCLEOTIDE SEQUENCE [LARGE SCALE GENOMIC DNA]</scope>
    <source>
        <strain evidence="6 7">NRRL Y-17804</strain>
    </source>
</reference>
<dbReference type="SMART" id="SM00244">
    <property type="entry name" value="PHB"/>
    <property type="match status" value="1"/>
</dbReference>
<organism evidence="6 7">
    <name type="scientific">Saitoella complicata (strain BCRC 22490 / CBS 7301 / JCM 7358 / NBRC 10748 / NRRL Y-17804)</name>
    <dbReference type="NCBI Taxonomy" id="698492"/>
    <lineage>
        <taxon>Eukaryota</taxon>
        <taxon>Fungi</taxon>
        <taxon>Dikarya</taxon>
        <taxon>Ascomycota</taxon>
        <taxon>Taphrinomycotina</taxon>
        <taxon>Taphrinomycotina incertae sedis</taxon>
        <taxon>Saitoella</taxon>
    </lineage>
</organism>
<dbReference type="EMBL" id="BACD03000019">
    <property type="protein sequence ID" value="GAO49051.1"/>
    <property type="molecule type" value="Genomic_DNA"/>
</dbReference>
<dbReference type="InterPro" id="IPR050710">
    <property type="entry name" value="Band7/mec-2_domain"/>
</dbReference>
<reference evidence="6 7" key="1">
    <citation type="journal article" date="2011" name="J. Gen. Appl. Microbiol.">
        <title>Draft genome sequencing of the enigmatic yeast Saitoella complicata.</title>
        <authorList>
            <person name="Nishida H."/>
            <person name="Hamamoto M."/>
            <person name="Sugiyama J."/>
        </authorList>
    </citation>
    <scope>NUCLEOTIDE SEQUENCE [LARGE SCALE GENOMIC DNA]</scope>
    <source>
        <strain evidence="6 7">NRRL Y-17804</strain>
    </source>
</reference>
<feature type="region of interest" description="Disordered" evidence="4">
    <location>
        <begin position="324"/>
        <end position="345"/>
    </location>
</feature>
<dbReference type="PANTHER" id="PTHR43327:SF10">
    <property type="entry name" value="STOMATIN-LIKE PROTEIN 2, MITOCHONDRIAL"/>
    <property type="match status" value="1"/>
</dbReference>
<dbReference type="AlphaFoldDB" id="A0A0E9NH98"/>
<comment type="caution">
    <text evidence="6">The sequence shown here is derived from an EMBL/GenBank/DDBJ whole genome shotgun (WGS) entry which is preliminary data.</text>
</comment>
<keyword evidence="3" id="KW-0496">Mitochondrion</keyword>
<dbReference type="FunFam" id="3.30.479.30:FF:000004">
    <property type="entry name" value="Putative membrane protease family, stomatin"/>
    <property type="match status" value="1"/>
</dbReference>
<reference evidence="6 7" key="2">
    <citation type="journal article" date="2014" name="J. Gen. Appl. Microbiol.">
        <title>The early diverging ascomycetous budding yeast Saitoella complicata has three histone deacetylases belonging to the Clr6, Hos2, and Rpd3 lineages.</title>
        <authorList>
            <person name="Nishida H."/>
            <person name="Matsumoto T."/>
            <person name="Kondo S."/>
            <person name="Hamamoto M."/>
            <person name="Yoshikawa H."/>
        </authorList>
    </citation>
    <scope>NUCLEOTIDE SEQUENCE [LARGE SCALE GENOMIC DNA]</scope>
    <source>
        <strain evidence="6 7">NRRL Y-17804</strain>
    </source>
</reference>
<evidence type="ECO:0000259" key="5">
    <source>
        <dbReference type="SMART" id="SM00244"/>
    </source>
</evidence>
<dbReference type="CDD" id="cd08829">
    <property type="entry name" value="SPFH_paraslipin"/>
    <property type="match status" value="1"/>
</dbReference>
<dbReference type="InterPro" id="IPR001972">
    <property type="entry name" value="Stomatin_HflK_fam"/>
</dbReference>
<dbReference type="Proteomes" id="UP000033140">
    <property type="component" value="Unassembled WGS sequence"/>
</dbReference>
<evidence type="ECO:0000256" key="4">
    <source>
        <dbReference type="SAM" id="MobiDB-lite"/>
    </source>
</evidence>
<gene>
    <name evidence="6" type="ORF">G7K_3212-t1</name>
</gene>
<dbReference type="GO" id="GO:0098552">
    <property type="term" value="C:side of membrane"/>
    <property type="evidence" value="ECO:0007669"/>
    <property type="project" value="UniProtKB-ARBA"/>
</dbReference>
<dbReference type="SUPFAM" id="SSF117892">
    <property type="entry name" value="Band 7/SPFH domain"/>
    <property type="match status" value="1"/>
</dbReference>
<dbReference type="PANTHER" id="PTHR43327">
    <property type="entry name" value="STOMATIN-LIKE PROTEIN 2, MITOCHONDRIAL"/>
    <property type="match status" value="1"/>
</dbReference>
<evidence type="ECO:0000313" key="6">
    <source>
        <dbReference type="EMBL" id="GAO49051.1"/>
    </source>
</evidence>
<dbReference type="GO" id="GO:0005886">
    <property type="term" value="C:plasma membrane"/>
    <property type="evidence" value="ECO:0007669"/>
    <property type="project" value="UniProtKB-ARBA"/>
</dbReference>